<reference evidence="2" key="1">
    <citation type="submission" date="2024-01" db="EMBL/GenBank/DDBJ databases">
        <authorList>
            <person name="Webb A."/>
        </authorList>
    </citation>
    <scope>NUCLEOTIDE SEQUENCE</scope>
    <source>
        <strain evidence="2">Pm1</strain>
    </source>
</reference>
<dbReference type="EMBL" id="CAKLBY020000226">
    <property type="protein sequence ID" value="CAK7937114.1"/>
    <property type="molecule type" value="Genomic_DNA"/>
</dbReference>
<feature type="region of interest" description="Disordered" evidence="1">
    <location>
        <begin position="76"/>
        <end position="99"/>
    </location>
</feature>
<feature type="compositionally biased region" description="Basic and acidic residues" evidence="1">
    <location>
        <begin position="80"/>
        <end position="90"/>
    </location>
</feature>
<evidence type="ECO:0008006" key="4">
    <source>
        <dbReference type="Google" id="ProtNLM"/>
    </source>
</evidence>
<dbReference type="Proteomes" id="UP001162060">
    <property type="component" value="Unassembled WGS sequence"/>
</dbReference>
<protein>
    <recommendedName>
        <fullName evidence="4">CCHC-type domain-containing protein</fullName>
    </recommendedName>
</protein>
<evidence type="ECO:0000256" key="1">
    <source>
        <dbReference type="SAM" id="MobiDB-lite"/>
    </source>
</evidence>
<comment type="caution">
    <text evidence="2">The sequence shown here is derived from an EMBL/GenBank/DDBJ whole genome shotgun (WGS) entry which is preliminary data.</text>
</comment>
<accession>A0AAV1UQM6</accession>
<proteinExistence type="predicted"/>
<organism evidence="2 3">
    <name type="scientific">Peronospora matthiolae</name>
    <dbReference type="NCBI Taxonomy" id="2874970"/>
    <lineage>
        <taxon>Eukaryota</taxon>
        <taxon>Sar</taxon>
        <taxon>Stramenopiles</taxon>
        <taxon>Oomycota</taxon>
        <taxon>Peronosporomycetes</taxon>
        <taxon>Peronosporales</taxon>
        <taxon>Peronosporaceae</taxon>
        <taxon>Peronospora</taxon>
    </lineage>
</organism>
<sequence>MSVTQFSFKDLVSKLIAEEVRKKDDVRIEDETALLAGKRQEKKNYNKRSGGQRRTGFGLQCFNCGKRDQCARDCRKKKRDSSDRQEDHSKVAFNATQEI</sequence>
<evidence type="ECO:0000313" key="3">
    <source>
        <dbReference type="Proteomes" id="UP001162060"/>
    </source>
</evidence>
<gene>
    <name evidence="2" type="ORF">PM001_LOCUS22264</name>
</gene>
<name>A0AAV1UQM6_9STRA</name>
<evidence type="ECO:0000313" key="2">
    <source>
        <dbReference type="EMBL" id="CAK7937114.1"/>
    </source>
</evidence>
<dbReference type="AlphaFoldDB" id="A0AAV1UQM6"/>